<comment type="caution">
    <text evidence="1">The sequence shown here is derived from an EMBL/GenBank/DDBJ whole genome shotgun (WGS) entry which is preliminary data.</text>
</comment>
<dbReference type="AlphaFoldDB" id="A0A9P6NGN8"/>
<gene>
    <name evidence="1" type="ORF">CROQUDRAFT_93620</name>
</gene>
<accession>A0A9P6NGN8</accession>
<evidence type="ECO:0000313" key="1">
    <source>
        <dbReference type="EMBL" id="KAG0145633.1"/>
    </source>
</evidence>
<reference evidence="1" key="1">
    <citation type="submission" date="2013-11" db="EMBL/GenBank/DDBJ databases">
        <title>Genome sequence of the fusiform rust pathogen reveals effectors for host alternation and coevolution with pine.</title>
        <authorList>
            <consortium name="DOE Joint Genome Institute"/>
            <person name="Smith K."/>
            <person name="Pendleton A."/>
            <person name="Kubisiak T."/>
            <person name="Anderson C."/>
            <person name="Salamov A."/>
            <person name="Aerts A."/>
            <person name="Riley R."/>
            <person name="Clum A."/>
            <person name="Lindquist E."/>
            <person name="Ence D."/>
            <person name="Campbell M."/>
            <person name="Kronenberg Z."/>
            <person name="Feau N."/>
            <person name="Dhillon B."/>
            <person name="Hamelin R."/>
            <person name="Burleigh J."/>
            <person name="Smith J."/>
            <person name="Yandell M."/>
            <person name="Nelson C."/>
            <person name="Grigoriev I."/>
            <person name="Davis J."/>
        </authorList>
    </citation>
    <scope>NUCLEOTIDE SEQUENCE</scope>
    <source>
        <strain evidence="1">G11</strain>
    </source>
</reference>
<protein>
    <submittedName>
        <fullName evidence="1">Uncharacterized protein</fullName>
    </submittedName>
</protein>
<name>A0A9P6NGN8_9BASI</name>
<proteinExistence type="predicted"/>
<keyword evidence="2" id="KW-1185">Reference proteome</keyword>
<sequence>MSWSRAHTTYLGNRAERKTSARGIHGWTLPRTACTKYSSELVFLVPEECIGVKIVISLLHVSHLISIRITCATPLFVGMNGNHRNLSRKGKYGQLDSDWFLSPKRSRKPFPPTSTGLRPTNRASFSPLVSLRSDGPVSGIGQLVGRAEVEHYKRSVL</sequence>
<organism evidence="1 2">
    <name type="scientific">Cronartium quercuum f. sp. fusiforme G11</name>
    <dbReference type="NCBI Taxonomy" id="708437"/>
    <lineage>
        <taxon>Eukaryota</taxon>
        <taxon>Fungi</taxon>
        <taxon>Dikarya</taxon>
        <taxon>Basidiomycota</taxon>
        <taxon>Pucciniomycotina</taxon>
        <taxon>Pucciniomycetes</taxon>
        <taxon>Pucciniales</taxon>
        <taxon>Coleosporiaceae</taxon>
        <taxon>Cronartium</taxon>
    </lineage>
</organism>
<evidence type="ECO:0000313" key="2">
    <source>
        <dbReference type="Proteomes" id="UP000886653"/>
    </source>
</evidence>
<dbReference type="EMBL" id="MU167273">
    <property type="protein sequence ID" value="KAG0145633.1"/>
    <property type="molecule type" value="Genomic_DNA"/>
</dbReference>
<dbReference type="Proteomes" id="UP000886653">
    <property type="component" value="Unassembled WGS sequence"/>
</dbReference>